<dbReference type="AlphaFoldDB" id="A0A0G3HLB3"/>
<feature type="active site" description="Proton donor/acceptor" evidence="5">
    <location>
        <position position="159"/>
    </location>
</feature>
<dbReference type="KEGG" id="cut:CUTER_09695"/>
<dbReference type="InterPro" id="IPR036691">
    <property type="entry name" value="Endo/exonu/phosph_ase_sf"/>
</dbReference>
<evidence type="ECO:0000256" key="4">
    <source>
        <dbReference type="ARBA" id="ARBA00022842"/>
    </source>
</evidence>
<evidence type="ECO:0000256" key="2">
    <source>
        <dbReference type="ARBA" id="ARBA00022723"/>
    </source>
</evidence>
<keyword evidence="10" id="KW-1185">Reference proteome</keyword>
<dbReference type="PANTHER" id="PTHR43250:SF2">
    <property type="entry name" value="EXODEOXYRIBONUCLEASE III"/>
    <property type="match status" value="1"/>
</dbReference>
<dbReference type="GO" id="GO:0008311">
    <property type="term" value="F:double-stranded DNA 3'-5' DNA exonuclease activity"/>
    <property type="evidence" value="ECO:0007669"/>
    <property type="project" value="UniProtKB-EC"/>
</dbReference>
<evidence type="ECO:0000256" key="7">
    <source>
        <dbReference type="PIRSR" id="PIRSR604808-3"/>
    </source>
</evidence>
<feature type="site" description="Transition state stabilizer" evidence="7">
    <location>
        <position position="161"/>
    </location>
</feature>
<feature type="site" description="Important for catalytic activity" evidence="7">
    <location>
        <position position="228"/>
    </location>
</feature>
<sequence length="275" mass="30758">MTAMRIATWNVNSVRTRADRVTGFLARHDVDVLAMQETKCSDDKFPYLAFEEAGYEVAHVGYHQYNGVAIASRVGLSDVADHFPGQPGFAKDPQKPQHREARAVGATCGGVRLWSLYVPNGRQIGDRHYDYKLAFYYALARFCEQETTDPARRFAIMGDFNVAPRDEDVWDMAAFAGATHVTEPERAAFQMVEESGLREVTRSLAAQRYTYWDYKAGRFGKDEGMRIDFQFASAPLAATARAAFVDVKERAQAGASDHAPVVVDYQEAADYDSVR</sequence>
<dbReference type="NCBIfam" id="TIGR00633">
    <property type="entry name" value="xth"/>
    <property type="match status" value="1"/>
</dbReference>
<keyword evidence="4 6" id="KW-0460">Magnesium</keyword>
<feature type="active site" evidence="5">
    <location>
        <position position="117"/>
    </location>
</feature>
<dbReference type="PROSITE" id="PS51435">
    <property type="entry name" value="AP_NUCLEASE_F1_4"/>
    <property type="match status" value="1"/>
</dbReference>
<dbReference type="GO" id="GO:0046872">
    <property type="term" value="F:metal ion binding"/>
    <property type="evidence" value="ECO:0007669"/>
    <property type="project" value="UniProtKB-KW"/>
</dbReference>
<feature type="binding site" evidence="6">
    <location>
        <position position="37"/>
    </location>
    <ligand>
        <name>Mg(2+)</name>
        <dbReference type="ChEBI" id="CHEBI:18420"/>
        <label>1</label>
    </ligand>
</feature>
<comment type="cofactor">
    <cofactor evidence="6">
        <name>Mg(2+)</name>
        <dbReference type="ChEBI" id="CHEBI:18420"/>
    </cofactor>
    <cofactor evidence="6">
        <name>Mn(2+)</name>
        <dbReference type="ChEBI" id="CHEBI:29035"/>
    </cofactor>
    <text evidence="6">Probably binds two magnesium or manganese ions per subunit.</text>
</comment>
<feature type="binding site" evidence="6">
    <location>
        <position position="159"/>
    </location>
    <ligand>
        <name>Mg(2+)</name>
        <dbReference type="ChEBI" id="CHEBI:18420"/>
        <label>1</label>
    </ligand>
</feature>
<evidence type="ECO:0000313" key="10">
    <source>
        <dbReference type="Proteomes" id="UP000035548"/>
    </source>
</evidence>
<comment type="similarity">
    <text evidence="1">Belongs to the DNA repair enzymes AP/ExoA family.</text>
</comment>
<dbReference type="Proteomes" id="UP000035548">
    <property type="component" value="Chromosome"/>
</dbReference>
<gene>
    <name evidence="9" type="primary">xthA</name>
    <name evidence="9" type="ORF">CUTER_09695</name>
</gene>
<evidence type="ECO:0000313" key="9">
    <source>
        <dbReference type="EMBL" id="AKK11907.1"/>
    </source>
</evidence>
<dbReference type="Pfam" id="PF03372">
    <property type="entry name" value="Exo_endo_phos"/>
    <property type="match status" value="1"/>
</dbReference>
<dbReference type="Gene3D" id="3.60.10.10">
    <property type="entry name" value="Endonuclease/exonuclease/phosphatase"/>
    <property type="match status" value="1"/>
</dbReference>
<proteinExistence type="inferred from homology"/>
<feature type="binding site" evidence="6">
    <location>
        <position position="10"/>
    </location>
    <ligand>
        <name>Mg(2+)</name>
        <dbReference type="ChEBI" id="CHEBI:18420"/>
        <label>1</label>
    </ligand>
</feature>
<protein>
    <submittedName>
        <fullName evidence="9">Exodeoxyribonuclease III</fullName>
        <ecNumber evidence="9">3.1.11.2</ecNumber>
    </submittedName>
</protein>
<keyword evidence="2 6" id="KW-0479">Metal-binding</keyword>
<feature type="active site" description="Proton acceptor" evidence="5">
    <location>
        <position position="258"/>
    </location>
</feature>
<evidence type="ECO:0000256" key="3">
    <source>
        <dbReference type="ARBA" id="ARBA00022801"/>
    </source>
</evidence>
<name>A0A0G3HLB3_9CORY</name>
<dbReference type="NCBIfam" id="TIGR00195">
    <property type="entry name" value="exoDNase_III"/>
    <property type="match status" value="1"/>
</dbReference>
<evidence type="ECO:0000256" key="1">
    <source>
        <dbReference type="ARBA" id="ARBA00007092"/>
    </source>
</evidence>
<keyword evidence="6" id="KW-0464">Manganese</keyword>
<dbReference type="PANTHER" id="PTHR43250">
    <property type="entry name" value="EXODEOXYRIBONUCLEASE III"/>
    <property type="match status" value="1"/>
</dbReference>
<keyword evidence="3 9" id="KW-0378">Hydrolase</keyword>
<dbReference type="PATRIC" id="fig|1072256.5.peg.1910"/>
<evidence type="ECO:0000259" key="8">
    <source>
        <dbReference type="Pfam" id="PF03372"/>
    </source>
</evidence>
<dbReference type="SUPFAM" id="SSF56219">
    <property type="entry name" value="DNase I-like"/>
    <property type="match status" value="1"/>
</dbReference>
<feature type="domain" description="Endonuclease/exonuclease/phosphatase" evidence="8">
    <location>
        <begin position="7"/>
        <end position="258"/>
    </location>
</feature>
<dbReference type="InterPro" id="IPR005135">
    <property type="entry name" value="Endo/exonuclease/phosphatase"/>
</dbReference>
<dbReference type="STRING" id="1072256.CUTER_09695"/>
<evidence type="ECO:0000256" key="6">
    <source>
        <dbReference type="PIRSR" id="PIRSR604808-2"/>
    </source>
</evidence>
<accession>A0A0G3HLB3</accession>
<evidence type="ECO:0000256" key="5">
    <source>
        <dbReference type="PIRSR" id="PIRSR604808-1"/>
    </source>
</evidence>
<feature type="site" description="Interaction with DNA substrate" evidence="7">
    <location>
        <position position="258"/>
    </location>
</feature>
<dbReference type="InterPro" id="IPR037493">
    <property type="entry name" value="ExoIII-like"/>
</dbReference>
<reference evidence="9 10" key="1">
    <citation type="journal article" date="2015" name="Genome Announc.">
        <title>Virulence Factor Genes Detected in the Complete Genome Sequence of Corynebacterium uterequi DSM 45634, Isolated from the Uterus of a Maiden Mare.</title>
        <authorList>
            <person name="Ruckert C."/>
            <person name="Kriete M."/>
            <person name="Jaenicke S."/>
            <person name="Winkler A."/>
            <person name="Tauch A."/>
        </authorList>
    </citation>
    <scope>NUCLEOTIDE SEQUENCE [LARGE SCALE GENOMIC DNA]</scope>
    <source>
        <strain evidence="9 10">DSM 45634</strain>
    </source>
</reference>
<reference evidence="10" key="2">
    <citation type="submission" date="2015-05" db="EMBL/GenBank/DDBJ databases">
        <title>Complete genome sequence of Corynebacterium uterequi DSM 45634, isolated from the uterus of a maiden mare.</title>
        <authorList>
            <person name="Ruckert C."/>
            <person name="Albersmeier A."/>
            <person name="Winkler A."/>
            <person name="Tauch A."/>
        </authorList>
    </citation>
    <scope>NUCLEOTIDE SEQUENCE [LARGE SCALE GENOMIC DNA]</scope>
    <source>
        <strain evidence="10">DSM 45634</strain>
    </source>
</reference>
<feature type="binding site" evidence="6">
    <location>
        <position position="257"/>
    </location>
    <ligand>
        <name>Mg(2+)</name>
        <dbReference type="ChEBI" id="CHEBI:18420"/>
        <label>1</label>
    </ligand>
</feature>
<organism evidence="9 10">
    <name type="scientific">Corynebacterium uterequi</name>
    <dbReference type="NCBI Taxonomy" id="1072256"/>
    <lineage>
        <taxon>Bacteria</taxon>
        <taxon>Bacillati</taxon>
        <taxon>Actinomycetota</taxon>
        <taxon>Actinomycetes</taxon>
        <taxon>Mycobacteriales</taxon>
        <taxon>Corynebacteriaceae</taxon>
        <taxon>Corynebacterium</taxon>
    </lineage>
</organism>
<dbReference type="EMBL" id="CP011546">
    <property type="protein sequence ID" value="AKK11907.1"/>
    <property type="molecule type" value="Genomic_DNA"/>
</dbReference>
<feature type="binding site" evidence="6">
    <location>
        <position position="258"/>
    </location>
    <ligand>
        <name>Mg(2+)</name>
        <dbReference type="ChEBI" id="CHEBI:18420"/>
        <label>1</label>
    </ligand>
</feature>
<feature type="binding site" evidence="6">
    <location>
        <position position="161"/>
    </location>
    <ligand>
        <name>Mg(2+)</name>
        <dbReference type="ChEBI" id="CHEBI:18420"/>
        <label>1</label>
    </ligand>
</feature>
<dbReference type="InterPro" id="IPR004808">
    <property type="entry name" value="AP_endonuc_1"/>
</dbReference>
<dbReference type="EC" id="3.1.11.2" evidence="9"/>
<dbReference type="GO" id="GO:0006281">
    <property type="term" value="P:DNA repair"/>
    <property type="evidence" value="ECO:0007669"/>
    <property type="project" value="InterPro"/>
</dbReference>